<feature type="region of interest" description="Disordered" evidence="1">
    <location>
        <begin position="29"/>
        <end position="71"/>
    </location>
</feature>
<proteinExistence type="predicted"/>
<protein>
    <submittedName>
        <fullName evidence="2">Uncharacterized protein</fullName>
    </submittedName>
</protein>
<dbReference type="RefSeq" id="WP_186888922.1">
    <property type="nucleotide sequence ID" value="NZ_JACONZ010000007.1"/>
</dbReference>
<name>A0A923L2B7_9FIRM</name>
<comment type="caution">
    <text evidence="2">The sequence shown here is derived from an EMBL/GenBank/DDBJ whole genome shotgun (WGS) entry which is preliminary data.</text>
</comment>
<reference evidence="2" key="1">
    <citation type="submission" date="2020-08" db="EMBL/GenBank/DDBJ databases">
        <title>Genome public.</title>
        <authorList>
            <person name="Liu C."/>
            <person name="Sun Q."/>
        </authorList>
    </citation>
    <scope>NUCLEOTIDE SEQUENCE</scope>
    <source>
        <strain evidence="2">BX8</strain>
    </source>
</reference>
<evidence type="ECO:0000256" key="1">
    <source>
        <dbReference type="SAM" id="MobiDB-lite"/>
    </source>
</evidence>
<keyword evidence="3" id="KW-1185">Reference proteome</keyword>
<feature type="compositionally biased region" description="Polar residues" evidence="1">
    <location>
        <begin position="32"/>
        <end position="48"/>
    </location>
</feature>
<sequence>MALKKSTVLWAVPGDREEETEVRKRAYGNYLKNRSSSGPTNLQGTASTGFLGGGQKAGRPSLTSSADPPWELKDLGKEMQKFQNTQQTPAAEQTTSLPAVPQLSAGWEQEQSQGLLELGREIGANISRAADHYQNEMKPIMDQAGAAIYSESGMTPGVEAFLSPYEVSGERSYETLMYPMLAQLETQRDALWNSGVEFLLDLPEKLSTPWGMPSEDMIDNGF</sequence>
<dbReference type="Proteomes" id="UP000659630">
    <property type="component" value="Unassembled WGS sequence"/>
</dbReference>
<accession>A0A923L2B7</accession>
<gene>
    <name evidence="2" type="ORF">H8S23_13710</name>
</gene>
<dbReference type="AlphaFoldDB" id="A0A923L2B7"/>
<dbReference type="EMBL" id="JACONZ010000007">
    <property type="protein sequence ID" value="MBC5582564.1"/>
    <property type="molecule type" value="Genomic_DNA"/>
</dbReference>
<evidence type="ECO:0000313" key="3">
    <source>
        <dbReference type="Proteomes" id="UP000659630"/>
    </source>
</evidence>
<organism evidence="2 3">
    <name type="scientific">Anaerofilum hominis</name>
    <dbReference type="NCBI Taxonomy" id="2763016"/>
    <lineage>
        <taxon>Bacteria</taxon>
        <taxon>Bacillati</taxon>
        <taxon>Bacillota</taxon>
        <taxon>Clostridia</taxon>
        <taxon>Eubacteriales</taxon>
        <taxon>Oscillospiraceae</taxon>
        <taxon>Anaerofilum</taxon>
    </lineage>
</organism>
<evidence type="ECO:0000313" key="2">
    <source>
        <dbReference type="EMBL" id="MBC5582564.1"/>
    </source>
</evidence>